<feature type="domain" description="Calcineurin-like phosphoesterase" evidence="3">
    <location>
        <begin position="381"/>
        <end position="625"/>
    </location>
</feature>
<accession>A0A1A0H7Y4</accession>
<reference evidence="4 5" key="1">
    <citation type="submission" date="2016-05" db="EMBL/GenBank/DDBJ databases">
        <title>Comparative genomics of biotechnologically important yeasts.</title>
        <authorList>
            <consortium name="DOE Joint Genome Institute"/>
            <person name="Riley R."/>
            <person name="Haridas S."/>
            <person name="Wolfe K.H."/>
            <person name="Lopes M.R."/>
            <person name="Hittinger C.T."/>
            <person name="Goker M."/>
            <person name="Salamov A."/>
            <person name="Wisecaver J."/>
            <person name="Long T.M."/>
            <person name="Aerts A.L."/>
            <person name="Barry K."/>
            <person name="Choi C."/>
            <person name="Clum A."/>
            <person name="Coughlan A.Y."/>
            <person name="Deshpande S."/>
            <person name="Douglass A.P."/>
            <person name="Hanson S.J."/>
            <person name="Klenk H.-P."/>
            <person name="LaButti K."/>
            <person name="Lapidus A."/>
            <person name="Lindquist E."/>
            <person name="Lipzen A."/>
            <person name="Meier-kolthoff J.P."/>
            <person name="Ohm R.A."/>
            <person name="Otillar R.P."/>
            <person name="Pangilinan J."/>
            <person name="Peng Y."/>
            <person name="Rokas A."/>
            <person name="Rosa C.A."/>
            <person name="Scheuner C."/>
            <person name="Sibirny A.A."/>
            <person name="Slot J.C."/>
            <person name="Stielow J.B."/>
            <person name="Sun H."/>
            <person name="Kurtzman C.P."/>
            <person name="Blackwell M."/>
            <person name="Grigoriev I.V."/>
            <person name="Jeffries T.W."/>
        </authorList>
    </citation>
    <scope>NUCLEOTIDE SEQUENCE [LARGE SCALE GENOMIC DNA]</scope>
    <source>
        <strain evidence="4 5">NRRL YB-4993</strain>
    </source>
</reference>
<keyword evidence="5" id="KW-1185">Reference proteome</keyword>
<evidence type="ECO:0000313" key="5">
    <source>
        <dbReference type="Proteomes" id="UP000092555"/>
    </source>
</evidence>
<dbReference type="CDD" id="cd07383">
    <property type="entry name" value="MPP_Dcr2"/>
    <property type="match status" value="1"/>
</dbReference>
<dbReference type="Proteomes" id="UP000092555">
    <property type="component" value="Unassembled WGS sequence"/>
</dbReference>
<sequence length="708" mass="79547">MFPPRRLLRGLIYVSILAFFVLFALLMANRRRIIHLDEFLPSKIMPLYFQPGSDSYVVDIAVGDCNILSKNSAKCGVPRASDGLYGDVGTNGGWVRVEKDLLLGKHWTSKRYLSVKRISSEYYERNRGDVILDIAVGDPEEDCAIRGNKKCIPKSIMTEINMKHIFNEEDLANLRDLNKDEKPNLQTDKSKSALEYNKDYEQRKNEKYKALADVQSTDSEKSEVSDDKKTSAASTNDKDASDQSKEDSSDLSSEEKETIEDTDSIDGLDKRYVEKSHHNLKNYMRIPSDQEIADSKWKKKSNNIWVKLGQATDDAVSGVDILFGEDAVDPRPNWDLARTPLKKLAYSSSLQPRLSIRKGEKVDYKSLNYLPKIQFNAEGKFKVLQVADLHFSTGVGVCRDPVPEESAKGCEADPRTISFLNRVLDIEKPDFVVLTGDQVFGDEAPDPETALLKAVNPFIKRQIPFAITLGNHDDESILSREQMMNLASSLPYLLATVGPEIVDGFGNYQVTINKNGSKKMGAVLYFLDSHSRSKQPKSNPGYDWFKESQVDWLQMQAMAKKDAVRGNSFLSMAFFHIPLPEYRNLDQPRVGQHKEGITAPKYQTKMREALGVAGVQVVSCGHDHANDFCLVDTQNQDSDAQNLMWLCYGGGAGEGGYGGYGGYIRRVRVFELNSNEKTIETWKRAENNPDEKFDQQLVVEQGSVVTSV</sequence>
<dbReference type="RefSeq" id="XP_018710533.1">
    <property type="nucleotide sequence ID" value="XM_018857805.1"/>
</dbReference>
<evidence type="ECO:0000256" key="1">
    <source>
        <dbReference type="SAM" id="MobiDB-lite"/>
    </source>
</evidence>
<dbReference type="AlphaFoldDB" id="A0A1A0H7Y4"/>
<keyword evidence="2" id="KW-1133">Transmembrane helix</keyword>
<dbReference type="STRING" id="869754.A0A1A0H7Y4"/>
<dbReference type="EMBL" id="LXTC01000005">
    <property type="protein sequence ID" value="OBA20008.1"/>
    <property type="molecule type" value="Genomic_DNA"/>
</dbReference>
<organism evidence="4 5">
    <name type="scientific">Metschnikowia bicuspidata var. bicuspidata NRRL YB-4993</name>
    <dbReference type="NCBI Taxonomy" id="869754"/>
    <lineage>
        <taxon>Eukaryota</taxon>
        <taxon>Fungi</taxon>
        <taxon>Dikarya</taxon>
        <taxon>Ascomycota</taxon>
        <taxon>Saccharomycotina</taxon>
        <taxon>Pichiomycetes</taxon>
        <taxon>Metschnikowiaceae</taxon>
        <taxon>Metschnikowia</taxon>
    </lineage>
</organism>
<dbReference type="InterPro" id="IPR029052">
    <property type="entry name" value="Metallo-depent_PP-like"/>
</dbReference>
<dbReference type="SUPFAM" id="SSF56300">
    <property type="entry name" value="Metallo-dependent phosphatases"/>
    <property type="match status" value="1"/>
</dbReference>
<protein>
    <submittedName>
        <fullName evidence="4">Metallo-dependent phosphatase</fullName>
    </submittedName>
</protein>
<name>A0A1A0H7Y4_9ASCO</name>
<dbReference type="OrthoDB" id="783096at2759"/>
<feature type="region of interest" description="Disordered" evidence="1">
    <location>
        <begin position="206"/>
        <end position="265"/>
    </location>
</feature>
<dbReference type="Gene3D" id="3.60.21.10">
    <property type="match status" value="1"/>
</dbReference>
<dbReference type="PANTHER" id="PTHR32440">
    <property type="entry name" value="PHOSPHATASE DCR2-RELATED-RELATED"/>
    <property type="match status" value="1"/>
</dbReference>
<evidence type="ECO:0000313" key="4">
    <source>
        <dbReference type="EMBL" id="OBA20008.1"/>
    </source>
</evidence>
<evidence type="ECO:0000259" key="3">
    <source>
        <dbReference type="Pfam" id="PF00149"/>
    </source>
</evidence>
<dbReference type="GO" id="GO:0005737">
    <property type="term" value="C:cytoplasm"/>
    <property type="evidence" value="ECO:0007669"/>
    <property type="project" value="TreeGrafter"/>
</dbReference>
<dbReference type="Pfam" id="PF00149">
    <property type="entry name" value="Metallophos"/>
    <property type="match status" value="1"/>
</dbReference>
<proteinExistence type="predicted"/>
<keyword evidence="2" id="KW-0472">Membrane</keyword>
<dbReference type="GO" id="GO:0004721">
    <property type="term" value="F:phosphoprotein phosphatase activity"/>
    <property type="evidence" value="ECO:0007669"/>
    <property type="project" value="TreeGrafter"/>
</dbReference>
<feature type="transmembrane region" description="Helical" evidence="2">
    <location>
        <begin position="7"/>
        <end position="28"/>
    </location>
</feature>
<evidence type="ECO:0000256" key="2">
    <source>
        <dbReference type="SAM" id="Phobius"/>
    </source>
</evidence>
<dbReference type="PANTHER" id="PTHR32440:SF0">
    <property type="entry name" value="PHOSPHATASE DCR2-RELATED"/>
    <property type="match status" value="1"/>
</dbReference>
<feature type="compositionally biased region" description="Basic and acidic residues" evidence="1">
    <location>
        <begin position="218"/>
        <end position="256"/>
    </location>
</feature>
<gene>
    <name evidence="4" type="ORF">METBIDRAFT_44518</name>
</gene>
<comment type="caution">
    <text evidence="4">The sequence shown here is derived from an EMBL/GenBank/DDBJ whole genome shotgun (WGS) entry which is preliminary data.</text>
</comment>
<keyword evidence="2" id="KW-0812">Transmembrane</keyword>
<dbReference type="GeneID" id="30030781"/>
<dbReference type="InterPro" id="IPR004843">
    <property type="entry name" value="Calcineurin-like_PHP"/>
</dbReference>